<dbReference type="InterPro" id="IPR019775">
    <property type="entry name" value="WD40_repeat_CS"/>
</dbReference>
<accession>A0AAD4PPB1</accession>
<dbReference type="GO" id="GO:0034198">
    <property type="term" value="P:cellular response to amino acid starvation"/>
    <property type="evidence" value="ECO:0007669"/>
    <property type="project" value="TreeGrafter"/>
</dbReference>
<proteinExistence type="inferred from homology"/>
<sequence length="1021" mass="112882">MPPTETLRAGSGSGGERGGGAGGGVGGATEQTYIIRQSNKCYEHRDSQATAMSVDYSGQWVLLAGRGHLALQRLGQDDGTLRRHERQSKYDVSVAEFAICPSRREYCAIASSQNIDIVRWGPAEPYYENSLRGHTRTVTDIDWHGKNPNLLVSCSIDTFSHIWDLRDPRKPALSLNAVCMSGATQVGFNRVSGNLLAAAHDGDLRIWDIRKGSCPTHYITAHLNRVHGINWSHMRETCLATASQDGTVKYFDVCNPRRAEKIITTMSPVWRARYTPIGNGLVSIVVPHLGRGENSLLLWSNSKQTDPICSFVGHTDVILDFAWRPNRENSNEIELVTWSRDRTLRVWKIDEQMLKLCEPSADEDEESESTPRYEQEVSELRALTPPEFLHTLQPRPMAAASLPIVATLDTAGAGGGNTLPMARSPSFGGVYVRREETHIARSLTDQPTCSLHHEFSLLNTNMPHVDVDMLDAIKRYACFKICAADHTVILQVTFPTSYPSPNVPPDFQLCHGTTLSSDVSAVLLKVLRSNALQRVKKSRSCLEQCLRALVAAMKKRVTAVAGTGGADRSQLLLQSPRLEGALSSALHDACIPFPRTSGVHFNAIGMLTTFAQVLNTKRLTLRQHQAITPRTLSAINGSGLLGNVMATTQRDANASFYLQERMIAGKPSKQRVMRQMNGTTPVVHVYDASQLLHINREMAREFTLDKRNIAETCRRNGEICRAHGRLDLLPIWLLAELIATPHGSQPTAGQQLVGMNCPLLFHKDPFKKSLLESLIMHYAGAGDVQTAVLLACLFDKCPSDINDVPSCRLPSQLHAQLSPYHTVLPLDFKSSTQSRTAASNLQQLKQLRSNSWSDSLNCLMTFGQTDAYSCSLIKRARMPLFDQFKRVYADILFGWQLLSKRALILKHTLHAPPPSQGVEFVTECSGCAKAKRTPKCEPCKRPVLFCTLCCLPVRGAANACLSCGHGGHMQHMMQWFEVSSSAYLQLFLVITLRFPQKHSVCATGCGCRCLQRTSELLALIS</sequence>
<evidence type="ECO:0000313" key="7">
    <source>
        <dbReference type="EMBL" id="KAH8378347.1"/>
    </source>
</evidence>
<evidence type="ECO:0000256" key="1">
    <source>
        <dbReference type="ARBA" id="ARBA00022574"/>
    </source>
</evidence>
<dbReference type="GO" id="GO:0005774">
    <property type="term" value="C:vacuolar membrane"/>
    <property type="evidence" value="ECO:0007669"/>
    <property type="project" value="TreeGrafter"/>
</dbReference>
<dbReference type="Gene3D" id="2.130.10.10">
    <property type="entry name" value="YVTN repeat-like/Quinoprotein amine dehydrogenase"/>
    <property type="match status" value="1"/>
</dbReference>
<feature type="repeat" description="WD" evidence="4">
    <location>
        <begin position="195"/>
        <end position="217"/>
    </location>
</feature>
<evidence type="ECO:0000259" key="6">
    <source>
        <dbReference type="PROSITE" id="PS50908"/>
    </source>
</evidence>
<dbReference type="InterPro" id="IPR001680">
    <property type="entry name" value="WD40_rpt"/>
</dbReference>
<dbReference type="EMBL" id="JAJJHW010001127">
    <property type="protein sequence ID" value="KAH8378347.1"/>
    <property type="molecule type" value="Genomic_DNA"/>
</dbReference>
<protein>
    <recommendedName>
        <fullName evidence="6">RWD domain-containing protein</fullName>
    </recommendedName>
</protein>
<keyword evidence="2" id="KW-0677">Repeat</keyword>
<evidence type="ECO:0000256" key="3">
    <source>
        <dbReference type="ARBA" id="ARBA00038452"/>
    </source>
</evidence>
<comment type="similarity">
    <text evidence="3">Belongs to the WD repeat WDR59 family.</text>
</comment>
<dbReference type="InterPro" id="IPR006575">
    <property type="entry name" value="RWD_dom"/>
</dbReference>
<dbReference type="Proteomes" id="UP001200034">
    <property type="component" value="Unassembled WGS sequence"/>
</dbReference>
<dbReference type="Pfam" id="PF00400">
    <property type="entry name" value="WD40"/>
    <property type="match status" value="3"/>
</dbReference>
<dbReference type="PROSITE" id="PS50908">
    <property type="entry name" value="RWD"/>
    <property type="match status" value="1"/>
</dbReference>
<evidence type="ECO:0000256" key="5">
    <source>
        <dbReference type="SAM" id="MobiDB-lite"/>
    </source>
</evidence>
<dbReference type="SUPFAM" id="SSF50978">
    <property type="entry name" value="WD40 repeat-like"/>
    <property type="match status" value="1"/>
</dbReference>
<dbReference type="PROSITE" id="PS50082">
    <property type="entry name" value="WD_REPEATS_2"/>
    <property type="match status" value="3"/>
</dbReference>
<dbReference type="GO" id="GO:0035859">
    <property type="term" value="C:Seh1-associated complex"/>
    <property type="evidence" value="ECO:0007669"/>
    <property type="project" value="TreeGrafter"/>
</dbReference>
<dbReference type="InterPro" id="IPR036322">
    <property type="entry name" value="WD40_repeat_dom_sf"/>
</dbReference>
<dbReference type="PROSITE" id="PS00678">
    <property type="entry name" value="WD_REPEATS_1"/>
    <property type="match status" value="1"/>
</dbReference>
<organism evidence="7 8">
    <name type="scientific">Drosophila rubida</name>
    <dbReference type="NCBI Taxonomy" id="30044"/>
    <lineage>
        <taxon>Eukaryota</taxon>
        <taxon>Metazoa</taxon>
        <taxon>Ecdysozoa</taxon>
        <taxon>Arthropoda</taxon>
        <taxon>Hexapoda</taxon>
        <taxon>Insecta</taxon>
        <taxon>Pterygota</taxon>
        <taxon>Neoptera</taxon>
        <taxon>Endopterygota</taxon>
        <taxon>Diptera</taxon>
        <taxon>Brachycera</taxon>
        <taxon>Muscomorpha</taxon>
        <taxon>Ephydroidea</taxon>
        <taxon>Drosophilidae</taxon>
        <taxon>Drosophila</taxon>
    </lineage>
</organism>
<dbReference type="PANTHER" id="PTHR46170:SF1">
    <property type="entry name" value="GATOR COMPLEX PROTEIN WDR59"/>
    <property type="match status" value="1"/>
</dbReference>
<evidence type="ECO:0000256" key="4">
    <source>
        <dbReference type="PROSITE-ProRule" id="PRU00221"/>
    </source>
</evidence>
<feature type="repeat" description="WD" evidence="4">
    <location>
        <begin position="131"/>
        <end position="173"/>
    </location>
</feature>
<dbReference type="PANTHER" id="PTHR46170">
    <property type="entry name" value="GATOR COMPLEX PROTEIN WDR59"/>
    <property type="match status" value="1"/>
</dbReference>
<dbReference type="PROSITE" id="PS50294">
    <property type="entry name" value="WD_REPEATS_REGION"/>
    <property type="match status" value="1"/>
</dbReference>
<name>A0AAD4PPB1_9MUSC</name>
<dbReference type="InterPro" id="IPR015943">
    <property type="entry name" value="WD40/YVTN_repeat-like_dom_sf"/>
</dbReference>
<evidence type="ECO:0000313" key="8">
    <source>
        <dbReference type="Proteomes" id="UP001200034"/>
    </source>
</evidence>
<gene>
    <name evidence="7" type="ORF">KR093_010833</name>
</gene>
<feature type="domain" description="RWD" evidence="6">
    <location>
        <begin position="453"/>
        <end position="556"/>
    </location>
</feature>
<dbReference type="GO" id="GO:1904263">
    <property type="term" value="P:positive regulation of TORC1 signaling"/>
    <property type="evidence" value="ECO:0007669"/>
    <property type="project" value="TreeGrafter"/>
</dbReference>
<comment type="caution">
    <text evidence="7">The sequence shown here is derived from an EMBL/GenBank/DDBJ whole genome shotgun (WGS) entry which is preliminary data.</text>
</comment>
<evidence type="ECO:0000256" key="2">
    <source>
        <dbReference type="ARBA" id="ARBA00022737"/>
    </source>
</evidence>
<keyword evidence="1 4" id="KW-0853">WD repeat</keyword>
<reference evidence="7" key="1">
    <citation type="journal article" date="2021" name="Mol. Ecol. Resour.">
        <title>Phylogenomic analyses of the genus Drosophila reveals genomic signals of climate adaptation.</title>
        <authorList>
            <person name="Li F."/>
            <person name="Rane R.V."/>
            <person name="Luria V."/>
            <person name="Xiong Z."/>
            <person name="Chen J."/>
            <person name="Li Z."/>
            <person name="Catullo R.A."/>
            <person name="Griffin P.C."/>
            <person name="Schiffer M."/>
            <person name="Pearce S."/>
            <person name="Lee S.F."/>
            <person name="McElroy K."/>
            <person name="Stocker A."/>
            <person name="Shirriffs J."/>
            <person name="Cockerell F."/>
            <person name="Coppin C."/>
            <person name="Sgro C.M."/>
            <person name="Karger A."/>
            <person name="Cain J.W."/>
            <person name="Weber J.A."/>
            <person name="Santpere G."/>
            <person name="Kirschner M.W."/>
            <person name="Hoffmann A.A."/>
            <person name="Oakeshott J.G."/>
            <person name="Zhang G."/>
        </authorList>
    </citation>
    <scope>NUCLEOTIDE SEQUENCE</scope>
    <source>
        <strain evidence="7">BGI-SZ-2011g</strain>
    </source>
</reference>
<dbReference type="InterPro" id="IPR049567">
    <property type="entry name" value="WDR59-like"/>
</dbReference>
<feature type="repeat" description="WD" evidence="4">
    <location>
        <begin position="311"/>
        <end position="350"/>
    </location>
</feature>
<dbReference type="AlphaFoldDB" id="A0AAD4PPB1"/>
<feature type="compositionally biased region" description="Gly residues" evidence="5">
    <location>
        <begin position="11"/>
        <end position="27"/>
    </location>
</feature>
<keyword evidence="8" id="KW-1185">Reference proteome</keyword>
<dbReference type="GO" id="GO:0035591">
    <property type="term" value="F:signaling adaptor activity"/>
    <property type="evidence" value="ECO:0007669"/>
    <property type="project" value="TreeGrafter"/>
</dbReference>
<feature type="region of interest" description="Disordered" evidence="5">
    <location>
        <begin position="1"/>
        <end position="27"/>
    </location>
</feature>
<dbReference type="SMART" id="SM00320">
    <property type="entry name" value="WD40"/>
    <property type="match status" value="4"/>
</dbReference>